<feature type="coiled-coil region" evidence="1">
    <location>
        <begin position="873"/>
        <end position="900"/>
    </location>
</feature>
<feature type="compositionally biased region" description="Basic and acidic residues" evidence="2">
    <location>
        <begin position="57"/>
        <end position="79"/>
    </location>
</feature>
<dbReference type="Gene3D" id="3.30.1490.40">
    <property type="match status" value="1"/>
</dbReference>
<evidence type="ECO:0000313" key="4">
    <source>
        <dbReference type="EMBL" id="CAL5137148.1"/>
    </source>
</evidence>
<feature type="coiled-coil region" evidence="1">
    <location>
        <begin position="588"/>
        <end position="615"/>
    </location>
</feature>
<dbReference type="AlphaFoldDB" id="A0AAV2TL99"/>
<feature type="compositionally biased region" description="Low complexity" evidence="2">
    <location>
        <begin position="990"/>
        <end position="1004"/>
    </location>
</feature>
<feature type="region of interest" description="Disordered" evidence="2">
    <location>
        <begin position="34"/>
        <end position="325"/>
    </location>
</feature>
<dbReference type="PROSITE" id="PS50829">
    <property type="entry name" value="GYF"/>
    <property type="match status" value="1"/>
</dbReference>
<evidence type="ECO:0000256" key="2">
    <source>
        <dbReference type="SAM" id="MobiDB-lite"/>
    </source>
</evidence>
<feature type="domain" description="GYF" evidence="3">
    <location>
        <begin position="358"/>
        <end position="406"/>
    </location>
</feature>
<feature type="compositionally biased region" description="Basic residues" evidence="2">
    <location>
        <begin position="1040"/>
        <end position="1049"/>
    </location>
</feature>
<feature type="compositionally biased region" description="Low complexity" evidence="2">
    <location>
        <begin position="230"/>
        <end position="240"/>
    </location>
</feature>
<feature type="compositionally biased region" description="Basic residues" evidence="2">
    <location>
        <begin position="755"/>
        <end position="768"/>
    </location>
</feature>
<dbReference type="SMART" id="SM00444">
    <property type="entry name" value="GYF"/>
    <property type="match status" value="1"/>
</dbReference>
<feature type="coiled-coil region" evidence="1">
    <location>
        <begin position="781"/>
        <end position="846"/>
    </location>
</feature>
<feature type="compositionally biased region" description="Polar residues" evidence="2">
    <location>
        <begin position="277"/>
        <end position="298"/>
    </location>
</feature>
<feature type="compositionally biased region" description="Polar residues" evidence="2">
    <location>
        <begin position="654"/>
        <end position="666"/>
    </location>
</feature>
<keyword evidence="1" id="KW-0175">Coiled coil</keyword>
<reference evidence="4" key="1">
    <citation type="submission" date="2024-06" db="EMBL/GenBank/DDBJ databases">
        <authorList>
            <person name="Liu X."/>
            <person name="Lenzi L."/>
            <person name="Haldenby T S."/>
            <person name="Uol C."/>
        </authorList>
    </citation>
    <scope>NUCLEOTIDE SEQUENCE</scope>
</reference>
<dbReference type="SUPFAM" id="SSF55277">
    <property type="entry name" value="GYF domain"/>
    <property type="match status" value="1"/>
</dbReference>
<feature type="compositionally biased region" description="Polar residues" evidence="2">
    <location>
        <begin position="100"/>
        <end position="110"/>
    </location>
</feature>
<feature type="compositionally biased region" description="Basic and acidic residues" evidence="2">
    <location>
        <begin position="141"/>
        <end position="151"/>
    </location>
</feature>
<dbReference type="InterPro" id="IPR003169">
    <property type="entry name" value="GYF"/>
</dbReference>
<evidence type="ECO:0000313" key="5">
    <source>
        <dbReference type="Proteomes" id="UP001497525"/>
    </source>
</evidence>
<feature type="region of interest" description="Disordered" evidence="2">
    <location>
        <begin position="644"/>
        <end position="770"/>
    </location>
</feature>
<comment type="caution">
    <text evidence="4">The sequence shown here is derived from an EMBL/GenBank/DDBJ whole genome shotgun (WGS) entry which is preliminary data.</text>
</comment>
<sequence>MDNPENVQKPSTKTLLRYTREEVLSFKEAGATVNFTVPAIFHRNKRPRNTHPSGTQEGRKSQSEDTDATKHHGSSHEDLSVEEPDQPANSWHRVSRHQWHNNSTNQQYQTGYFPYSRQRYPSGSHGDDQSVSAHVPLRPAPDVRRGGHGDWSRGCAGWRQRSYSGSERTGFVLGSQTSYPGFRGRGGYSGLESEDRGGKGRGRGRHPLQQQNRGANARPQGSAGSHRPASCVDSVDSSSSRNEDHEEFWREEDWVSADSDESPAAVTHPSKSRERLNSGSAVNSSQSNREVRSVTQGVGSVRIHSKSCSVDPPPGFDSPETSQTASSTVCTEVKHLSNAPASTESGSFGQTIDSSSSSTRWYYIDSMGQTRGPFANQQMSNWLAGGFLPLGIEIRRDCDECFLTLADHMNLAGRVPFWNGYTQAPITRMNVQSLAAATDISIRKPRWVGHAPPPCLPPTTYPPPAMSVPRVAPPTQPSDTVSNVAAAAAATAVLFATATATLANKQVMQMPPALPIQIQQQNLPPKRETFVGQEISQTENEMRIPIAKTCESGSANQPASAASVPTTPTLASNLLSGGQEILRLYTEAQALAAHAAKVEAERQELADKLAAINSTAAKLLASTPIFPIPVQTSTQRAAETVLTTKENTAPVEPQTGSQSTPTSGITNEKVVVTPVSDVKPESSVSFTRESSNSASSSDNQQTVEVPVDQIKSSVQRVMGSPESEAEKTTPAMTAESTDMPKHNLSQSDSGDAGTKKSKRKNKKAKKGKLTVEQERTMAWEAEFERRKAAALERKLAEEAEARRLIEEDAAAKLEEQAAAAREQARLANEQRKREALRAKAESQMENLHLPQSVRWAKAGTGNATGLESHPGAASLLSIQAAQATEEAEKKRKEALMAEQMAVQAIAQAATAASAVKHASAWSAVAHAENKTGKPVNKPPAQSAPPKAEFPTLKTSAQSDHPKSAQVSPNAPNGGSLPGNKNVSHPHQSDNTTVTTTTMATANNKTTRRSSGGVAPVNATNTTSIWDLPTNGRADTVNTKNAKKQNKKKNTNVSREAASFAAKEELAHWCESQLSSMPLSGVDLPTLVDLLCEMEAADQVVECLESSLGRSKRVSKFSKAFLEKRACILNTVP</sequence>
<name>A0AAV2TL99_CALDB</name>
<organism evidence="4 5">
    <name type="scientific">Calicophoron daubneyi</name>
    <name type="common">Rumen fluke</name>
    <name type="synonym">Paramphistomum daubneyi</name>
    <dbReference type="NCBI Taxonomy" id="300641"/>
    <lineage>
        <taxon>Eukaryota</taxon>
        <taxon>Metazoa</taxon>
        <taxon>Spiralia</taxon>
        <taxon>Lophotrochozoa</taxon>
        <taxon>Platyhelminthes</taxon>
        <taxon>Trematoda</taxon>
        <taxon>Digenea</taxon>
        <taxon>Plagiorchiida</taxon>
        <taxon>Pronocephalata</taxon>
        <taxon>Paramphistomoidea</taxon>
        <taxon>Paramphistomidae</taxon>
        <taxon>Calicophoron</taxon>
    </lineage>
</organism>
<gene>
    <name evidence="4" type="ORF">CDAUBV1_LOCUS11413</name>
</gene>
<dbReference type="InterPro" id="IPR035445">
    <property type="entry name" value="GYF-like_dom_sf"/>
</dbReference>
<feature type="compositionally biased region" description="Polar residues" evidence="2">
    <location>
        <begin position="952"/>
        <end position="989"/>
    </location>
</feature>
<dbReference type="Proteomes" id="UP001497525">
    <property type="component" value="Unassembled WGS sequence"/>
</dbReference>
<evidence type="ECO:0000256" key="1">
    <source>
        <dbReference type="SAM" id="Coils"/>
    </source>
</evidence>
<proteinExistence type="predicted"/>
<feature type="region of interest" description="Disordered" evidence="2">
    <location>
        <begin position="927"/>
        <end position="1052"/>
    </location>
</feature>
<feature type="compositionally biased region" description="Basic and acidic residues" evidence="2">
    <location>
        <begin position="241"/>
        <end position="253"/>
    </location>
</feature>
<dbReference type="Pfam" id="PF02213">
    <property type="entry name" value="GYF"/>
    <property type="match status" value="1"/>
</dbReference>
<evidence type="ECO:0000259" key="3">
    <source>
        <dbReference type="PROSITE" id="PS50829"/>
    </source>
</evidence>
<protein>
    <recommendedName>
        <fullName evidence="3">GYF domain-containing protein</fullName>
    </recommendedName>
</protein>
<accession>A0AAV2TL99</accession>
<dbReference type="EMBL" id="CAXLJL010000378">
    <property type="protein sequence ID" value="CAL5137148.1"/>
    <property type="molecule type" value="Genomic_DNA"/>
</dbReference>